<dbReference type="GO" id="GO:0019783">
    <property type="term" value="F:ubiquitin-like protein peptidase activity"/>
    <property type="evidence" value="ECO:0007669"/>
    <property type="project" value="UniProtKB-ARBA"/>
</dbReference>
<evidence type="ECO:0000256" key="1">
    <source>
        <dbReference type="ARBA" id="ARBA00022801"/>
    </source>
</evidence>
<protein>
    <submittedName>
        <fullName evidence="4">DUF1671-domain-containing protein</fullName>
    </submittedName>
</protein>
<evidence type="ECO:0000259" key="3">
    <source>
        <dbReference type="Pfam" id="PF07910"/>
    </source>
</evidence>
<dbReference type="OrthoDB" id="288987at2759"/>
<dbReference type="InterPro" id="IPR012462">
    <property type="entry name" value="UFSP1/2_DUB_cat"/>
</dbReference>
<keyword evidence="5" id="KW-1185">Reference proteome</keyword>
<organism evidence="4 5">
    <name type="scientific">Cylindrobasidium torrendii FP15055 ss-10</name>
    <dbReference type="NCBI Taxonomy" id="1314674"/>
    <lineage>
        <taxon>Eukaryota</taxon>
        <taxon>Fungi</taxon>
        <taxon>Dikarya</taxon>
        <taxon>Basidiomycota</taxon>
        <taxon>Agaricomycotina</taxon>
        <taxon>Agaricomycetes</taxon>
        <taxon>Agaricomycetidae</taxon>
        <taxon>Agaricales</taxon>
        <taxon>Marasmiineae</taxon>
        <taxon>Physalacriaceae</taxon>
        <taxon>Cylindrobasidium</taxon>
    </lineage>
</organism>
<gene>
    <name evidence="4" type="ORF">CYLTODRAFT_425681</name>
</gene>
<dbReference type="PANTHER" id="PTHR48153">
    <property type="entry name" value="UFM1-SPECIFIC PROTEASE 2"/>
    <property type="match status" value="1"/>
</dbReference>
<dbReference type="Proteomes" id="UP000054007">
    <property type="component" value="Unassembled WGS sequence"/>
</dbReference>
<reference evidence="4 5" key="1">
    <citation type="journal article" date="2015" name="Fungal Genet. Biol.">
        <title>Evolution of novel wood decay mechanisms in Agaricales revealed by the genome sequences of Fistulina hepatica and Cylindrobasidium torrendii.</title>
        <authorList>
            <person name="Floudas D."/>
            <person name="Held B.W."/>
            <person name="Riley R."/>
            <person name="Nagy L.G."/>
            <person name="Koehler G."/>
            <person name="Ransdell A.S."/>
            <person name="Younus H."/>
            <person name="Chow J."/>
            <person name="Chiniquy J."/>
            <person name="Lipzen A."/>
            <person name="Tritt A."/>
            <person name="Sun H."/>
            <person name="Haridas S."/>
            <person name="LaButti K."/>
            <person name="Ohm R.A."/>
            <person name="Kues U."/>
            <person name="Blanchette R.A."/>
            <person name="Grigoriev I.V."/>
            <person name="Minto R.E."/>
            <person name="Hibbett D.S."/>
        </authorList>
    </citation>
    <scope>NUCLEOTIDE SEQUENCE [LARGE SCALE GENOMIC DNA]</scope>
    <source>
        <strain evidence="4 5">FP15055 ss-10</strain>
    </source>
</reference>
<feature type="compositionally biased region" description="Polar residues" evidence="2">
    <location>
        <begin position="1"/>
        <end position="19"/>
    </location>
</feature>
<sequence>MPPNRSDTTAPGSNRSTNKAGKRKPHWKQAKDKEETDEFWHPSLSTTPPDNFTPGLVRFLKSALETSRAKGETKGATLCWEGATYVTAQPWDRGWGCGYRNFLMACACLVEQQDQPMYFPLLDAPIPPSVRNLQKWIEAAWVDGYDTSGAAHFKNAIIGTKKWIGVTDLWIAFAHRGIPCDVVDFDYGTSFGGNEALLRWIRSYFSAGSSSSTEPIRTTSKMPFILQDGLHSRTIVGIEQLDDDAMNLLVFDPSRTFKPKIRKAALAQDLQEVPLKDMLGFFRFHIHRNVFGKQWQILHFPLTEPLTDYQRGDRKVVRTTRA</sequence>
<name>A0A0D7B329_9AGAR</name>
<keyword evidence="1" id="KW-0378">Hydrolase</keyword>
<evidence type="ECO:0000313" key="4">
    <source>
        <dbReference type="EMBL" id="KIY63936.1"/>
    </source>
</evidence>
<accession>A0A0D7B329</accession>
<evidence type="ECO:0000313" key="5">
    <source>
        <dbReference type="Proteomes" id="UP000054007"/>
    </source>
</evidence>
<dbReference type="Pfam" id="PF07910">
    <property type="entry name" value="Peptidase_C78"/>
    <property type="match status" value="1"/>
</dbReference>
<proteinExistence type="predicted"/>
<feature type="region of interest" description="Disordered" evidence="2">
    <location>
        <begin position="1"/>
        <end position="47"/>
    </location>
</feature>
<feature type="domain" description="UFSP1/2/DUB catalytic" evidence="3">
    <location>
        <begin position="83"/>
        <end position="269"/>
    </location>
</feature>
<evidence type="ECO:0000256" key="2">
    <source>
        <dbReference type="SAM" id="MobiDB-lite"/>
    </source>
</evidence>
<dbReference type="STRING" id="1314674.A0A0D7B329"/>
<feature type="compositionally biased region" description="Basic and acidic residues" evidence="2">
    <location>
        <begin position="29"/>
        <end position="40"/>
    </location>
</feature>
<dbReference type="EMBL" id="KN880663">
    <property type="protein sequence ID" value="KIY63936.1"/>
    <property type="molecule type" value="Genomic_DNA"/>
</dbReference>
<dbReference type="PANTHER" id="PTHR48153:SF4">
    <property type="entry name" value="UBIQUITIN CARBOXYL-TERMINAL HYDROLASE MUG105"/>
    <property type="match status" value="1"/>
</dbReference>
<dbReference type="Gene3D" id="3.90.70.130">
    <property type="match status" value="1"/>
</dbReference>
<dbReference type="AlphaFoldDB" id="A0A0D7B329"/>